<dbReference type="Pfam" id="PF00293">
    <property type="entry name" value="NUDIX"/>
    <property type="match status" value="1"/>
</dbReference>
<protein>
    <submittedName>
        <fullName evidence="4">NTP pyrophosphohydrolase including oxidative damage repair enzyme</fullName>
    </submittedName>
</protein>
<dbReference type="Proteomes" id="UP000252355">
    <property type="component" value="Unassembled WGS sequence"/>
</dbReference>
<dbReference type="AlphaFoldDB" id="A0A367ZTS0"/>
<reference evidence="4 5" key="1">
    <citation type="submission" date="2018-05" db="EMBL/GenBank/DDBJ databases">
        <title>A metagenomic window into the 2 km-deep terrestrial subsurface aquifer revealed taxonomically and functionally diverse microbial community comprising novel uncultured bacterial lineages.</title>
        <authorList>
            <person name="Kadnikov V.V."/>
            <person name="Mardanov A.V."/>
            <person name="Beletsky A.V."/>
            <person name="Banks D."/>
            <person name="Pimenov N.V."/>
            <person name="Frank Y.A."/>
            <person name="Karnachuk O.V."/>
            <person name="Ravin N.V."/>
        </authorList>
    </citation>
    <scope>NUCLEOTIDE SEQUENCE [LARGE SCALE GENOMIC DNA]</scope>
    <source>
        <strain evidence="4">BY5</strain>
    </source>
</reference>
<evidence type="ECO:0000313" key="4">
    <source>
        <dbReference type="EMBL" id="RCK81545.1"/>
    </source>
</evidence>
<keyword evidence="2 4" id="KW-0378">Hydrolase</keyword>
<dbReference type="InterPro" id="IPR000086">
    <property type="entry name" value="NUDIX_hydrolase_dom"/>
</dbReference>
<comment type="caution">
    <text evidence="4">The sequence shown here is derived from an EMBL/GenBank/DDBJ whole genome shotgun (WGS) entry which is preliminary data.</text>
</comment>
<dbReference type="PANTHER" id="PTHR43046">
    <property type="entry name" value="GDP-MANNOSE MANNOSYL HYDROLASE"/>
    <property type="match status" value="1"/>
</dbReference>
<dbReference type="PANTHER" id="PTHR43046:SF16">
    <property type="entry name" value="ADP-RIBOSE PYROPHOSPHATASE YJHB-RELATED"/>
    <property type="match status" value="1"/>
</dbReference>
<dbReference type="EMBL" id="QOQW01000001">
    <property type="protein sequence ID" value="RCK81545.1"/>
    <property type="molecule type" value="Genomic_DNA"/>
</dbReference>
<name>A0A367ZTS0_9BACT</name>
<dbReference type="InterPro" id="IPR015797">
    <property type="entry name" value="NUDIX_hydrolase-like_dom_sf"/>
</dbReference>
<dbReference type="SUPFAM" id="SSF55811">
    <property type="entry name" value="Nudix"/>
    <property type="match status" value="1"/>
</dbReference>
<accession>A0A367ZTS0</accession>
<dbReference type="GO" id="GO:0016787">
    <property type="term" value="F:hydrolase activity"/>
    <property type="evidence" value="ECO:0007669"/>
    <property type="project" value="UniProtKB-KW"/>
</dbReference>
<evidence type="ECO:0000313" key="5">
    <source>
        <dbReference type="Proteomes" id="UP000252355"/>
    </source>
</evidence>
<gene>
    <name evidence="4" type="ORF">OZSIB_0679</name>
</gene>
<sequence>MTQLLAPAIRIRVTILLRWEDGRLLFVRHLKEGRRYWLLPGGGQRPGEPLEAAARRELEEELRVTAGAFRFLGLRESIAPEGGRHIQFPLFAAVDPDFSRLAVGDDPRVEGFDCLGPDELPGRPIFPHFPDDLARLMRGEPITPFRTLPWVP</sequence>
<evidence type="ECO:0000256" key="1">
    <source>
        <dbReference type="ARBA" id="ARBA00001946"/>
    </source>
</evidence>
<dbReference type="Gene3D" id="3.90.79.10">
    <property type="entry name" value="Nucleoside Triphosphate Pyrophosphohydrolase"/>
    <property type="match status" value="1"/>
</dbReference>
<evidence type="ECO:0000256" key="2">
    <source>
        <dbReference type="ARBA" id="ARBA00022801"/>
    </source>
</evidence>
<comment type="cofactor">
    <cofactor evidence="1">
        <name>Mg(2+)</name>
        <dbReference type="ChEBI" id="CHEBI:18420"/>
    </cofactor>
</comment>
<organism evidence="4 5">
    <name type="scientific">Candidatus Ozemobacter sibiricus</name>
    <dbReference type="NCBI Taxonomy" id="2268124"/>
    <lineage>
        <taxon>Bacteria</taxon>
        <taxon>Candidatus Ozemobacteria</taxon>
        <taxon>Candidatus Ozemobacterales</taxon>
        <taxon>Candidatus Ozemobacteraceae</taxon>
        <taxon>Candidatus Ozemobacter</taxon>
    </lineage>
</organism>
<feature type="domain" description="Nudix hydrolase" evidence="3">
    <location>
        <begin position="7"/>
        <end position="139"/>
    </location>
</feature>
<proteinExistence type="predicted"/>
<evidence type="ECO:0000259" key="3">
    <source>
        <dbReference type="PROSITE" id="PS51462"/>
    </source>
</evidence>
<dbReference type="PROSITE" id="PS00893">
    <property type="entry name" value="NUDIX_BOX"/>
    <property type="match status" value="1"/>
</dbReference>
<dbReference type="PROSITE" id="PS51462">
    <property type="entry name" value="NUDIX"/>
    <property type="match status" value="1"/>
</dbReference>
<dbReference type="InterPro" id="IPR020084">
    <property type="entry name" value="NUDIX_hydrolase_CS"/>
</dbReference>